<dbReference type="GO" id="GO:0016020">
    <property type="term" value="C:membrane"/>
    <property type="evidence" value="ECO:0007669"/>
    <property type="project" value="TreeGrafter"/>
</dbReference>
<name>A0A9Q0E029_9TELE</name>
<dbReference type="FunFam" id="2.30.29.30:FF:000021">
    <property type="entry name" value="Rho guanine nucleotide exchange factor 2"/>
    <property type="match status" value="1"/>
</dbReference>
<feature type="compositionally biased region" description="Basic and acidic residues" evidence="7">
    <location>
        <begin position="163"/>
        <end position="174"/>
    </location>
</feature>
<dbReference type="GO" id="GO:0005737">
    <property type="term" value="C:cytoplasm"/>
    <property type="evidence" value="ECO:0007669"/>
    <property type="project" value="UniProtKB-SubCell"/>
</dbReference>
<evidence type="ECO:0000256" key="6">
    <source>
        <dbReference type="ARBA" id="ARBA00023054"/>
    </source>
</evidence>
<dbReference type="InterPro" id="IPR000219">
    <property type="entry name" value="DH_dom"/>
</dbReference>
<evidence type="ECO:0000256" key="5">
    <source>
        <dbReference type="ARBA" id="ARBA00022771"/>
    </source>
</evidence>
<dbReference type="GO" id="GO:0008270">
    <property type="term" value="F:zinc ion binding"/>
    <property type="evidence" value="ECO:0007669"/>
    <property type="project" value="UniProtKB-KW"/>
</dbReference>
<feature type="compositionally biased region" description="Polar residues" evidence="7">
    <location>
        <begin position="2309"/>
        <end position="2322"/>
    </location>
</feature>
<keyword evidence="5" id="KW-0863">Zinc-finger</keyword>
<keyword evidence="2" id="KW-0963">Cytoplasm</keyword>
<evidence type="ECO:0000256" key="4">
    <source>
        <dbReference type="ARBA" id="ARBA00022658"/>
    </source>
</evidence>
<feature type="compositionally biased region" description="Polar residues" evidence="7">
    <location>
        <begin position="74"/>
        <end position="89"/>
    </location>
</feature>
<keyword evidence="5" id="KW-0479">Metal-binding</keyword>
<dbReference type="InterPro" id="IPR041020">
    <property type="entry name" value="PH_16"/>
</dbReference>
<feature type="region of interest" description="Disordered" evidence="7">
    <location>
        <begin position="676"/>
        <end position="708"/>
    </location>
</feature>
<evidence type="ECO:0000256" key="7">
    <source>
        <dbReference type="SAM" id="MobiDB-lite"/>
    </source>
</evidence>
<dbReference type="Pfam" id="PF00621">
    <property type="entry name" value="RhoGEF"/>
    <property type="match status" value="1"/>
</dbReference>
<feature type="non-terminal residue" evidence="10">
    <location>
        <position position="2322"/>
    </location>
</feature>
<feature type="compositionally biased region" description="Basic and acidic residues" evidence="7">
    <location>
        <begin position="627"/>
        <end position="640"/>
    </location>
</feature>
<feature type="compositionally biased region" description="Polar residues" evidence="7">
    <location>
        <begin position="2220"/>
        <end position="2250"/>
    </location>
</feature>
<gene>
    <name evidence="10" type="ORF">NHX12_003281</name>
</gene>
<comment type="subcellular location">
    <subcellularLocation>
        <location evidence="1">Cytoplasm</location>
    </subcellularLocation>
</comment>
<evidence type="ECO:0000313" key="10">
    <source>
        <dbReference type="EMBL" id="KAJ3596881.1"/>
    </source>
</evidence>
<feature type="region of interest" description="Disordered" evidence="7">
    <location>
        <begin position="828"/>
        <end position="865"/>
    </location>
</feature>
<dbReference type="GO" id="GO:0015629">
    <property type="term" value="C:actin cytoskeleton"/>
    <property type="evidence" value="ECO:0007669"/>
    <property type="project" value="TreeGrafter"/>
</dbReference>
<feature type="compositionally biased region" description="Low complexity" evidence="7">
    <location>
        <begin position="2136"/>
        <end position="2151"/>
    </location>
</feature>
<feature type="region of interest" description="Disordered" evidence="7">
    <location>
        <begin position="2136"/>
        <end position="2185"/>
    </location>
</feature>
<evidence type="ECO:0000256" key="1">
    <source>
        <dbReference type="ARBA" id="ARBA00004496"/>
    </source>
</evidence>
<feature type="region of interest" description="Disordered" evidence="7">
    <location>
        <begin position="544"/>
        <end position="640"/>
    </location>
</feature>
<sequence>MGQGQSQDFESDPGDPSGPGSQVEGSTEPGLETTANTVWYQDESPDPPPAEEAVLLPQGEEVHAPTTGDGDTMAVNQTSASPQSENSPLEISERNESAVSPLRVCGAGDLLEHDPCFQVSASALSQVGDSGAQPVPSHVPGAQRQEASGKQRDEGEREEGEEAERKERGADSRAHGAAGGDDGRRANSEEESVGREEAERGPEEGAEEAADKGRKKKRRKKARRGAVEAKLSSSSSTESHVLMDTQAEAETQPQSNSPVAEAQAEIQVQPGDVFWAEGREVADQGDLPGTERPVDTQTQPVAQAVAGSHSLATAWPQPGPPAPCPSESVLREEVDAGTMRLPSQTADKSVDCSKPIVALTHTDSHSPASSLAPIDGGSKAVCEFPHSEGPNSTELSDLTVPVECNISIQPVVSNTPAENIESIVSDLNVVNVDHVVPTEPDYGLSDRIPESRGAFELELSEQSTAELVTAVELNSSPHVEALEAQPNSADQRVTTMTMETAVVACLSESNTGTTMFTEVAEPPPPQAEERAADVLVLKAPEGNAEEDATGATHSGHCFEHAQPPGDGPSEDATSEVRGRSETRRGSGEGSREAEVQEGPGTKSCTRNTGDGEGVDASTVVHGCSPNERCKEEENGSKDREGDYLRYKEELAAATVAVVTVAIASALASVELSRRLPASPTEGRLSKELSLEEQTRIRPSAAVSSGRALPLDTTNLEAAVSESELATVLPTGTSHASHESSDTDEYCSLDDNATSDDEYQLRKVEESQVEESVSPSKHSAPIDAHINLKQSTGANLINAEQVASEVVSVQNHCLDLDLTIKAANPAQADMTTSRESNEVLEATQPPSPTGAPSGGQLCQDDGVPCPVVDTGQGNGEQLDVLDANATENPSLQECTDDSPGELNCSLFEEPPCVGHDPERAAGVPPVPHFLETESCETDESPETPNAGPVGEDCATGREGTGERVCEEGEGELHKEEEEEEEGSAQGQMSPSEPVVVCSSESGAVARDDEVSTAPFPACKEVFLPITPDSLPCFGAPLSPPKGSPGPVAPGDAMSAQPWPDMVILGAPMEFHLEHEGDGCGVMCDGGGVFPDQGGSVGSLDTVDGCKDPGRTSGGEGTWRIMITAQEGSKTETGSLHEASHTPQTISEGALHTEIQREKEAFFPLQPCPEPCPAAPVSSALPAPAVTGETVRCAQRFRDNPARESAELDDCVFKKPAPPGSWPEPRDRRVCSSWSSTDDSSTRGPASISSLHSLDTASVDTASTDTASVDAGDLAAHWIPGGPWKSDEEVDNPVTSAILRASNRPLSPFRRHSWDSQRILPVEVRRTKPALHRRSMSWCPSSLPRPDLEQIDNRSCSLEGLEPLTKSISMVAISQRETDGPGSFSTNSGSLEYSICEEEPGPLRSNSERGGVIVGGVGGTKVSRTFSYLRSKMSKKNKGSDKEKRGEKERESKEREKRPTSGHAFSPTSPPSGANRDRWSTLAGPEDPAAGGQVPRRNPSILSFSTHSNLSKSISTSNIAGLDDVPLKGLKFLSHSTDNLHQGSKVNASTESLTDEGTEMMDSQLMGEFECDARELEADSWSAAVDRKFLKLQKKDEVKRQDVIYELYQTELHHVRTLRIMSEVFPVLDDLLETHTHFLTLLLERRRASLGEGQDHCSFLIHSIGDVLVNQFSGCNADRMRKVYGKFCSRHNEAVNLYKELHAKDKRFQALIKRLMSSSIVRRLSIPECILLVTQRITKYPVLIQRILQHTKGNDHASVAEALRCVKELIGGVDSKVNEQEKKTRLREVYSRTDSKSIMRMKSGQMFAKEDLIRGRRLLHDGALQLKNTAGRLKDVHAMLLSDVLVFLQEKDQKYVFASLDQRSTVVSLQKLIVREVANEERGLFLITAGTEKPEMVEVLASSKDERNTWRSVIQDTMNCIEKDEDEGVPSETEEDRRQQENRAKEIRELLRRKDEQIVSLLEEKVHIFKDLCDCNPALDEGSPPIRERMLFRATPDDVTKGEPIIKDALKEVESLHTLVNSSVGGAAGSTAISLTGGSVGPVCLPRRAETFGGFDSHQMNSSKSGEKEEGDDALDLRRTESDGGANTSLQMLLKRNNEQVQHSVGHLHGLLTSLQAVVVQQDSFIEDQRQALSERLGYGSLSSSSSSRPSSLIEQEKQRSLERQRQEAASLQKQQDERQELQRRKEEYQRDLERLREAQKRLERDREALRRETERLEALRSQESGTLQKFQRTSSSTSEDSLRFHSSNSLDLETREAPEAAMEVELSSSAPTKEPFLRIGSKRMGKNFNPFSSSSSSSSSKNQGGDKDSQVPNRLLQLTKTKA</sequence>
<dbReference type="PANTHER" id="PTHR13944">
    <property type="entry name" value="AGAP007712-PA"/>
    <property type="match status" value="1"/>
</dbReference>
<keyword evidence="5" id="KW-0862">Zinc</keyword>
<feature type="region of interest" description="Disordered" evidence="7">
    <location>
        <begin position="2052"/>
        <end position="2071"/>
    </location>
</feature>
<dbReference type="PANTHER" id="PTHR13944:SF18">
    <property type="entry name" value="A-KINASE ANCHOR PROTEIN 13"/>
    <property type="match status" value="1"/>
</dbReference>
<feature type="compositionally biased region" description="Acidic residues" evidence="7">
    <location>
        <begin position="741"/>
        <end position="751"/>
    </location>
</feature>
<feature type="compositionally biased region" description="Basic and acidic residues" evidence="7">
    <location>
        <begin position="683"/>
        <end position="695"/>
    </location>
</feature>
<feature type="region of interest" description="Disordered" evidence="7">
    <location>
        <begin position="1202"/>
        <end position="1247"/>
    </location>
</feature>
<keyword evidence="4" id="KW-0344">Guanine-nucleotide releasing factor</keyword>
<evidence type="ECO:0000256" key="3">
    <source>
        <dbReference type="ARBA" id="ARBA00022553"/>
    </source>
</evidence>
<evidence type="ECO:0000259" key="8">
    <source>
        <dbReference type="PROSITE" id="PS50003"/>
    </source>
</evidence>
<dbReference type="Pfam" id="PF17838">
    <property type="entry name" value="PH_16"/>
    <property type="match status" value="1"/>
</dbReference>
<dbReference type="SUPFAM" id="SSF48065">
    <property type="entry name" value="DBL homology domain (DH-domain)"/>
    <property type="match status" value="1"/>
</dbReference>
<protein>
    <recommendedName>
        <fullName evidence="12">DH domain-containing protein</fullName>
    </recommendedName>
</protein>
<keyword evidence="3" id="KW-0597">Phosphoprotein</keyword>
<dbReference type="InterPro" id="IPR035899">
    <property type="entry name" value="DBL_dom_sf"/>
</dbReference>
<feature type="region of interest" description="Disordered" evidence="7">
    <location>
        <begin position="2215"/>
        <end position="2322"/>
    </location>
</feature>
<dbReference type="GO" id="GO:0043123">
    <property type="term" value="P:positive regulation of canonical NF-kappaB signal transduction"/>
    <property type="evidence" value="ECO:0007669"/>
    <property type="project" value="TreeGrafter"/>
</dbReference>
<keyword evidence="11" id="KW-1185">Reference proteome</keyword>
<dbReference type="SUPFAM" id="SSF50729">
    <property type="entry name" value="PH domain-like"/>
    <property type="match status" value="1"/>
</dbReference>
<feature type="domain" description="PH" evidence="8">
    <location>
        <begin position="1815"/>
        <end position="1917"/>
    </location>
</feature>
<dbReference type="InterPro" id="IPR011993">
    <property type="entry name" value="PH-like_dom_sf"/>
</dbReference>
<feature type="region of interest" description="Disordered" evidence="7">
    <location>
        <begin position="1919"/>
        <end position="1940"/>
    </location>
</feature>
<evidence type="ECO:0000259" key="9">
    <source>
        <dbReference type="PROSITE" id="PS50010"/>
    </source>
</evidence>
<feature type="compositionally biased region" description="Basic and acidic residues" evidence="7">
    <location>
        <begin position="1436"/>
        <end position="1457"/>
    </location>
</feature>
<accession>A0A9Q0E029</accession>
<evidence type="ECO:0008006" key="12">
    <source>
        <dbReference type="Google" id="ProtNLM"/>
    </source>
</evidence>
<dbReference type="InterPro" id="IPR051632">
    <property type="entry name" value="Rho_GEF"/>
</dbReference>
<dbReference type="PROSITE" id="PS50003">
    <property type="entry name" value="PH_DOMAIN"/>
    <property type="match status" value="1"/>
</dbReference>
<feature type="compositionally biased region" description="Acidic residues" evidence="7">
    <location>
        <begin position="1921"/>
        <end position="1932"/>
    </location>
</feature>
<dbReference type="Proteomes" id="UP001148018">
    <property type="component" value="Unassembled WGS sequence"/>
</dbReference>
<organism evidence="10 11">
    <name type="scientific">Muraenolepis orangiensis</name>
    <name type="common">Patagonian moray cod</name>
    <dbReference type="NCBI Taxonomy" id="630683"/>
    <lineage>
        <taxon>Eukaryota</taxon>
        <taxon>Metazoa</taxon>
        <taxon>Chordata</taxon>
        <taxon>Craniata</taxon>
        <taxon>Vertebrata</taxon>
        <taxon>Euteleostomi</taxon>
        <taxon>Actinopterygii</taxon>
        <taxon>Neopterygii</taxon>
        <taxon>Teleostei</taxon>
        <taxon>Neoteleostei</taxon>
        <taxon>Acanthomorphata</taxon>
        <taxon>Zeiogadaria</taxon>
        <taxon>Gadariae</taxon>
        <taxon>Gadiformes</taxon>
        <taxon>Muraenolepidoidei</taxon>
        <taxon>Muraenolepididae</taxon>
        <taxon>Muraenolepis</taxon>
    </lineage>
</organism>
<dbReference type="PROSITE" id="PS50010">
    <property type="entry name" value="DH_2"/>
    <property type="match status" value="1"/>
</dbReference>
<reference evidence="10" key="1">
    <citation type="submission" date="2022-07" db="EMBL/GenBank/DDBJ databases">
        <title>Chromosome-level genome of Muraenolepis orangiensis.</title>
        <authorList>
            <person name="Kim J."/>
        </authorList>
    </citation>
    <scope>NUCLEOTIDE SEQUENCE</scope>
    <source>
        <strain evidence="10">KU_S4_2022</strain>
        <tissue evidence="10">Muscle</tissue>
    </source>
</reference>
<feature type="compositionally biased region" description="Basic residues" evidence="7">
    <location>
        <begin position="213"/>
        <end position="224"/>
    </location>
</feature>
<feature type="compositionally biased region" description="Basic and acidic residues" evidence="7">
    <location>
        <begin position="958"/>
        <end position="974"/>
    </location>
</feature>
<comment type="caution">
    <text evidence="10">The sequence shown here is derived from an EMBL/GenBank/DDBJ whole genome shotgun (WGS) entry which is preliminary data.</text>
</comment>
<feature type="compositionally biased region" description="Basic and acidic residues" evidence="7">
    <location>
        <begin position="181"/>
        <end position="203"/>
    </location>
</feature>
<feature type="region of interest" description="Disordered" evidence="7">
    <location>
        <begin position="932"/>
        <end position="995"/>
    </location>
</feature>
<feature type="region of interest" description="Disordered" evidence="7">
    <location>
        <begin position="1394"/>
        <end position="1502"/>
    </location>
</feature>
<feature type="compositionally biased region" description="Basic and acidic residues" evidence="7">
    <location>
        <begin position="2173"/>
        <end position="2185"/>
    </location>
</feature>
<dbReference type="InterPro" id="IPR001849">
    <property type="entry name" value="PH_domain"/>
</dbReference>
<evidence type="ECO:0000313" key="11">
    <source>
        <dbReference type="Proteomes" id="UP001148018"/>
    </source>
</evidence>
<feature type="compositionally biased region" description="Polar residues" evidence="7">
    <location>
        <begin position="248"/>
        <end position="258"/>
    </location>
</feature>
<dbReference type="SMART" id="SM00325">
    <property type="entry name" value="RhoGEF"/>
    <property type="match status" value="1"/>
</dbReference>
<dbReference type="GO" id="GO:0035023">
    <property type="term" value="P:regulation of Rho protein signal transduction"/>
    <property type="evidence" value="ECO:0007669"/>
    <property type="project" value="TreeGrafter"/>
</dbReference>
<proteinExistence type="predicted"/>
<dbReference type="EMBL" id="JANIIK010000110">
    <property type="protein sequence ID" value="KAJ3596881.1"/>
    <property type="molecule type" value="Genomic_DNA"/>
</dbReference>
<feature type="compositionally biased region" description="Basic and acidic residues" evidence="7">
    <location>
        <begin position="574"/>
        <end position="594"/>
    </location>
</feature>
<feature type="compositionally biased region" description="Basic and acidic residues" evidence="7">
    <location>
        <begin position="2153"/>
        <end position="2165"/>
    </location>
</feature>
<dbReference type="SMART" id="SM00233">
    <property type="entry name" value="PH"/>
    <property type="match status" value="1"/>
</dbReference>
<dbReference type="GO" id="GO:0071875">
    <property type="term" value="P:adrenergic receptor signaling pathway"/>
    <property type="evidence" value="ECO:0007669"/>
    <property type="project" value="TreeGrafter"/>
</dbReference>
<dbReference type="Gene3D" id="2.30.29.30">
    <property type="entry name" value="Pleckstrin-homology domain (PH domain)/Phosphotyrosine-binding domain (PTB)"/>
    <property type="match status" value="1"/>
</dbReference>
<feature type="region of interest" description="Disordered" evidence="7">
    <location>
        <begin position="1"/>
        <end position="99"/>
    </location>
</feature>
<dbReference type="GO" id="GO:0005078">
    <property type="term" value="F:MAP-kinase scaffold activity"/>
    <property type="evidence" value="ECO:0007669"/>
    <property type="project" value="TreeGrafter"/>
</dbReference>
<feature type="region of interest" description="Disordered" evidence="7">
    <location>
        <begin position="125"/>
        <end position="266"/>
    </location>
</feature>
<keyword evidence="6" id="KW-0175">Coiled coil</keyword>
<evidence type="ECO:0000256" key="2">
    <source>
        <dbReference type="ARBA" id="ARBA00022490"/>
    </source>
</evidence>
<feature type="region of interest" description="Disordered" evidence="7">
    <location>
        <begin position="728"/>
        <end position="751"/>
    </location>
</feature>
<dbReference type="Gene3D" id="1.20.900.10">
    <property type="entry name" value="Dbl homology (DH) domain"/>
    <property type="match status" value="1"/>
</dbReference>
<feature type="region of interest" description="Disordered" evidence="7">
    <location>
        <begin position="282"/>
        <end position="327"/>
    </location>
</feature>
<dbReference type="OrthoDB" id="28045at2759"/>
<dbReference type="GO" id="GO:0005085">
    <property type="term" value="F:guanyl-nucleotide exchange factor activity"/>
    <property type="evidence" value="ECO:0007669"/>
    <property type="project" value="UniProtKB-KW"/>
</dbReference>
<feature type="domain" description="DH" evidence="9">
    <location>
        <begin position="1597"/>
        <end position="1774"/>
    </location>
</feature>
<dbReference type="CDD" id="cd00160">
    <property type="entry name" value="RhoGEF"/>
    <property type="match status" value="1"/>
</dbReference>